<protein>
    <submittedName>
        <fullName evidence="4">Uncharacterized protein</fullName>
    </submittedName>
</protein>
<evidence type="ECO:0000259" key="2">
    <source>
        <dbReference type="Pfam" id="PF10214"/>
    </source>
</evidence>
<feature type="region of interest" description="Disordered" evidence="1">
    <location>
        <begin position="134"/>
        <end position="222"/>
    </location>
</feature>
<dbReference type="PANTHER" id="PTHR28221">
    <property type="entry name" value="RNA POLYMERASE I-SPECIFIC TRANSCRIPTION INITIATION FACTOR RRN6"/>
    <property type="match status" value="1"/>
</dbReference>
<dbReference type="Pfam" id="PF10214">
    <property type="entry name" value="Rrn6_beta-prop"/>
    <property type="match status" value="1"/>
</dbReference>
<sequence>MEWPEPVHADSIGFKKQSLKGRPRKEGQNRYTEGQQEEARRLREWFPFVPSGVTLQAGSRGATSLKAIRAEEDDDPRPRRRRGQDAPRKRWNWQSANTLEIANRLHVGEESAEFFPPTIFVNDAEEMRNSIPVVHSRSRGISPQRRRFQLPQPPAMPLSKEVNEKYSDEEALTKEDANPERDEDPGPAELSTVSERDDNDPVPPGQQFPASIPTSSAPPTDDLRQGIVESITERHSRLRLGDNRNAMATIEYEVAVDSAVYGFETHTLHFLAFAMGEKGNELNISPFRTYPKTLKRAYKMPAFVPSPEASFLCRDRILQISVSNRRRSRYPYICLAVRTETLVYYLLMTPNNTSVFPYPKSNREVQVDLLSIVDTDGLDGAQAVDVCMHPTHFQQCLIATDTGTLYRWSMVRRASYPEGYIHEGKLSRIFTIPDSTRFDVAPRFYRAVWGTREGTVIFLNANHLWFLDLQNPAQLVLNLIDMSRTTSLFTSIDRTANAREAEYMVLSTTEMVMWLDAHDGQVALSWMHGRKGENLHVESIASENGSAFLLRNSSNPKATFFHVLETILGIRSISDPYDCLVSDPPANASVLTSLSPSSFRIGYASLSLKDDPNALSLLFDLKADGQLSCRLFEEPVIVGAIASRQNNGFAESPVNFKGFHPRELVSRPVVIPTDSGLKDAEDVGVDEDMDADEDNYPLPEVQEDDEQAPFTCQRIRTRDLWNSLSQSGQEELPHVSLASLRNLLNDTEQLPSTGVLTLHELLAISCEVSTEGQETPDALKAYSLGLLSGTEAEGMQLDDLMHQSTSLLHRANLQKVELNEAVRSVDGDEELAPNANDTQERLLERYLPASAAYGRCDHTQDVEAALAMSSVQLLCDLHLSATTAWYNRKSTRGDGENDQISENLSKLSVSSKSASLHPTEYLEPICRKELFAPGTSTIKSLLGQWQFGSDPSTYAWPGLSNYRDFSPESTQETSFNPDVTRPRFYAAKQHSLTMPATIASSLQNPYVPSNSAGASLPPLKHQSQVHFETETESQTQDFASTQLVQGPFGNRNPLSFRRSLGKKRTIGF</sequence>
<reference evidence="4" key="1">
    <citation type="submission" date="2020-07" db="EMBL/GenBank/DDBJ databases">
        <title>Draft Genome Sequence of a Deep-Sea Yeast, Naganishia (Cryptococcus) liquefaciens strain N6.</title>
        <authorList>
            <person name="Han Y.W."/>
            <person name="Kajitani R."/>
            <person name="Morimoto H."/>
            <person name="Parhat M."/>
            <person name="Tsubouchi H."/>
            <person name="Bakenova O."/>
            <person name="Ogata M."/>
            <person name="Argunhan B."/>
            <person name="Aoki R."/>
            <person name="Kajiwara S."/>
            <person name="Itoh T."/>
            <person name="Iwasaki H."/>
        </authorList>
    </citation>
    <scope>NUCLEOTIDE SEQUENCE</scope>
    <source>
        <strain evidence="4">N6</strain>
    </source>
</reference>
<feature type="compositionally biased region" description="Low complexity" evidence="1">
    <location>
        <begin position="209"/>
        <end position="220"/>
    </location>
</feature>
<keyword evidence="5" id="KW-1185">Reference proteome</keyword>
<feature type="region of interest" description="Disordered" evidence="1">
    <location>
        <begin position="56"/>
        <end position="91"/>
    </location>
</feature>
<dbReference type="InterPro" id="IPR048535">
    <property type="entry name" value="RRN6_beta-prop"/>
</dbReference>
<feature type="region of interest" description="Disordered" evidence="1">
    <location>
        <begin position="1"/>
        <end position="37"/>
    </location>
</feature>
<proteinExistence type="predicted"/>
<dbReference type="EMBL" id="BLZA01000030">
    <property type="protein sequence ID" value="GHJ88229.1"/>
    <property type="molecule type" value="Genomic_DNA"/>
</dbReference>
<comment type="caution">
    <text evidence="4">The sequence shown here is derived from an EMBL/GenBank/DDBJ whole genome shotgun (WGS) entry which is preliminary data.</text>
</comment>
<dbReference type="OrthoDB" id="2592017at2759"/>
<dbReference type="PANTHER" id="PTHR28221:SF2">
    <property type="entry name" value="RNA POLYMERASE I-SPECIFIC TRANSCRIPTION INITIATION FACTOR RRN6"/>
    <property type="match status" value="1"/>
</dbReference>
<evidence type="ECO:0000259" key="3">
    <source>
        <dbReference type="Pfam" id="PF20639"/>
    </source>
</evidence>
<dbReference type="AlphaFoldDB" id="A0A8H3TW93"/>
<feature type="domain" description="RRN6 beta-propeller" evidence="2">
    <location>
        <begin position="266"/>
        <end position="550"/>
    </location>
</feature>
<dbReference type="InterPro" id="IPR019350">
    <property type="entry name" value="RNA_pol_I-sp_TIF_RRN6-like"/>
</dbReference>
<feature type="domain" description="RRN6 K-rich C-terminal" evidence="3">
    <location>
        <begin position="939"/>
        <end position="1068"/>
    </location>
</feature>
<accession>A0A8H3TW93</accession>
<feature type="compositionally biased region" description="Basic and acidic residues" evidence="1">
    <location>
        <begin position="161"/>
        <end position="180"/>
    </location>
</feature>
<gene>
    <name evidence="4" type="ORF">NliqN6_4631</name>
</gene>
<name>A0A8H3TW93_9TREE</name>
<dbReference type="Pfam" id="PF20639">
    <property type="entry name" value="Rrn6_K-rich"/>
    <property type="match status" value="1"/>
</dbReference>
<dbReference type="Proteomes" id="UP000620104">
    <property type="component" value="Unassembled WGS sequence"/>
</dbReference>
<organism evidence="4 5">
    <name type="scientific">Naganishia liquefaciens</name>
    <dbReference type="NCBI Taxonomy" id="104408"/>
    <lineage>
        <taxon>Eukaryota</taxon>
        <taxon>Fungi</taxon>
        <taxon>Dikarya</taxon>
        <taxon>Basidiomycota</taxon>
        <taxon>Agaricomycotina</taxon>
        <taxon>Tremellomycetes</taxon>
        <taxon>Filobasidiales</taxon>
        <taxon>Filobasidiaceae</taxon>
        <taxon>Naganishia</taxon>
    </lineage>
</organism>
<evidence type="ECO:0000313" key="5">
    <source>
        <dbReference type="Proteomes" id="UP000620104"/>
    </source>
</evidence>
<dbReference type="InterPro" id="IPR048536">
    <property type="entry name" value="Rrn6_K-rich"/>
</dbReference>
<evidence type="ECO:0000256" key="1">
    <source>
        <dbReference type="SAM" id="MobiDB-lite"/>
    </source>
</evidence>
<evidence type="ECO:0000313" key="4">
    <source>
        <dbReference type="EMBL" id="GHJ88229.1"/>
    </source>
</evidence>